<evidence type="ECO:0000313" key="4">
    <source>
        <dbReference type="Proteomes" id="UP000078558"/>
    </source>
</evidence>
<evidence type="ECO:0000313" key="3">
    <source>
        <dbReference type="EMBL" id="SOE49309.1"/>
    </source>
</evidence>
<organism evidence="2 4">
    <name type="scientific">Orrella dioscoreae</name>
    <dbReference type="NCBI Taxonomy" id="1851544"/>
    <lineage>
        <taxon>Bacteria</taxon>
        <taxon>Pseudomonadati</taxon>
        <taxon>Pseudomonadota</taxon>
        <taxon>Betaproteobacteria</taxon>
        <taxon>Burkholderiales</taxon>
        <taxon>Alcaligenaceae</taxon>
        <taxon>Orrella</taxon>
    </lineage>
</organism>
<dbReference type="Proteomes" id="UP000078558">
    <property type="component" value="Chromosome I"/>
</dbReference>
<accession>A0A1C3K8E5</accession>
<gene>
    <name evidence="2" type="ORF">ODI_02093</name>
    <name evidence="3" type="ORF">ODI_R1987</name>
</gene>
<dbReference type="KEGG" id="odi:ODI_R1987"/>
<feature type="region of interest" description="Disordered" evidence="1">
    <location>
        <begin position="1"/>
        <end position="22"/>
    </location>
</feature>
<proteinExistence type="predicted"/>
<reference evidence="2 4" key="1">
    <citation type="submission" date="2016-06" db="EMBL/GenBank/DDBJ databases">
        <authorList>
            <person name="Kjaerup R.B."/>
            <person name="Dalgaard T.S."/>
            <person name="Juul-Madsen H.R."/>
        </authorList>
    </citation>
    <scope>NUCLEOTIDE SEQUENCE [LARGE SCALE GENOMIC DNA]</scope>
    <source>
        <strain evidence="2">Orrdi1</strain>
    </source>
</reference>
<protein>
    <submittedName>
        <fullName evidence="2">Uncharacterized protein</fullName>
    </submittedName>
</protein>
<dbReference type="STRING" id="1851544.ODI_02093"/>
<evidence type="ECO:0000313" key="2">
    <source>
        <dbReference type="EMBL" id="SBT27801.1"/>
    </source>
</evidence>
<dbReference type="AlphaFoldDB" id="A0A1C3K8E5"/>
<dbReference type="EMBL" id="FLRC01000056">
    <property type="protein sequence ID" value="SBT27801.1"/>
    <property type="molecule type" value="Genomic_DNA"/>
</dbReference>
<keyword evidence="4" id="KW-1185">Reference proteome</keyword>
<sequence>MGQRWPGGRHFTPARAMRGPRGRCARAGNGAGCLPGGTGTWRPAGAGKEGGVGAFIVAVRLPGSGPVKVVRG</sequence>
<evidence type="ECO:0000256" key="1">
    <source>
        <dbReference type="SAM" id="MobiDB-lite"/>
    </source>
</evidence>
<dbReference type="EMBL" id="LT907988">
    <property type="protein sequence ID" value="SOE49309.1"/>
    <property type="molecule type" value="Genomic_DNA"/>
</dbReference>
<reference evidence="3 4" key="2">
    <citation type="submission" date="2017-08" db="EMBL/GenBank/DDBJ databases">
        <authorList>
            <person name="de Groot N.N."/>
        </authorList>
    </citation>
    <scope>NUCLEOTIDE SEQUENCE [LARGE SCALE GENOMIC DNA]</scope>
    <source>
        <strain evidence="3">Orrdi1</strain>
    </source>
</reference>
<name>A0A1C3K8E5_9BURK</name>